<dbReference type="Proteomes" id="UP000534388">
    <property type="component" value="Unassembled WGS sequence"/>
</dbReference>
<protein>
    <submittedName>
        <fullName evidence="2">HNH endonuclease</fullName>
    </submittedName>
</protein>
<dbReference type="GO" id="GO:0004519">
    <property type="term" value="F:endonuclease activity"/>
    <property type="evidence" value="ECO:0007669"/>
    <property type="project" value="UniProtKB-KW"/>
</dbReference>
<keyword evidence="2" id="KW-0255">Endonuclease</keyword>
<dbReference type="RefSeq" id="WP_182160325.1">
    <property type="nucleotide sequence ID" value="NZ_JACEZT010000002.1"/>
</dbReference>
<keyword evidence="2" id="KW-0540">Nuclease</keyword>
<evidence type="ECO:0000313" key="2">
    <source>
        <dbReference type="EMBL" id="MBA5636168.1"/>
    </source>
</evidence>
<gene>
    <name evidence="2" type="ORF">H3H37_03800</name>
</gene>
<evidence type="ECO:0000313" key="3">
    <source>
        <dbReference type="Proteomes" id="UP000534388"/>
    </source>
</evidence>
<dbReference type="Gene3D" id="1.10.30.50">
    <property type="match status" value="1"/>
</dbReference>
<accession>A0A7W2EPC1</accession>
<dbReference type="AlphaFoldDB" id="A0A7W2EPC1"/>
<organism evidence="2 3">
    <name type="scientific">Rugamonas brunnea</name>
    <dbReference type="NCBI Taxonomy" id="2758569"/>
    <lineage>
        <taxon>Bacteria</taxon>
        <taxon>Pseudomonadati</taxon>
        <taxon>Pseudomonadota</taxon>
        <taxon>Betaproteobacteria</taxon>
        <taxon>Burkholderiales</taxon>
        <taxon>Oxalobacteraceae</taxon>
        <taxon>Telluria group</taxon>
        <taxon>Rugamonas</taxon>
    </lineage>
</organism>
<feature type="region of interest" description="Disordered" evidence="1">
    <location>
        <begin position="226"/>
        <end position="245"/>
    </location>
</feature>
<sequence>MRPVRRGASPQAGEFDPYADAQHHLISRLGHYCSYCERPILTGLAVEHIQAKGLPAYALLIGTWTNYLLGCVNCNSTKGDKDVVLSAYLLPDRDNTAYAFTYTIDGKIIPSAAAIALGLDNIAFETLALTGLNKKISEVFDENGKAVAIDRVAQRMEAWGTAQMAKSLLATQPRSNELKLCITELAKAKGFFSIWMTVFDGNPDMRNRFIDAFPGTRASGCYDPVSTLPVSPSPNPDALANGAKL</sequence>
<comment type="caution">
    <text evidence="2">The sequence shown here is derived from an EMBL/GenBank/DDBJ whole genome shotgun (WGS) entry which is preliminary data.</text>
</comment>
<reference evidence="2 3" key="1">
    <citation type="submission" date="2020-07" db="EMBL/GenBank/DDBJ databases">
        <title>Novel species isolated from subtropical streams in China.</title>
        <authorList>
            <person name="Lu H."/>
        </authorList>
    </citation>
    <scope>NUCLEOTIDE SEQUENCE [LARGE SCALE GENOMIC DNA]</scope>
    <source>
        <strain evidence="2 3">LX20W</strain>
    </source>
</reference>
<keyword evidence="2" id="KW-0378">Hydrolase</keyword>
<proteinExistence type="predicted"/>
<name>A0A7W2EPC1_9BURK</name>
<keyword evidence="3" id="KW-1185">Reference proteome</keyword>
<evidence type="ECO:0000256" key="1">
    <source>
        <dbReference type="SAM" id="MobiDB-lite"/>
    </source>
</evidence>
<dbReference type="EMBL" id="JACEZT010000002">
    <property type="protein sequence ID" value="MBA5636168.1"/>
    <property type="molecule type" value="Genomic_DNA"/>
</dbReference>